<dbReference type="AlphaFoldDB" id="A0A060I0B4"/>
<proteinExistence type="predicted"/>
<organism evidence="1 2">
    <name type="scientific">Rhizobium etli bv. mimosae str. IE4771</name>
    <dbReference type="NCBI Taxonomy" id="1432050"/>
    <lineage>
        <taxon>Bacteria</taxon>
        <taxon>Pseudomonadati</taxon>
        <taxon>Pseudomonadota</taxon>
        <taxon>Alphaproteobacteria</taxon>
        <taxon>Hyphomicrobiales</taxon>
        <taxon>Rhizobiaceae</taxon>
        <taxon>Rhizobium/Agrobacterium group</taxon>
        <taxon>Rhizobium</taxon>
    </lineage>
</organism>
<reference evidence="1 2" key="1">
    <citation type="submission" date="2013-12" db="EMBL/GenBank/DDBJ databases">
        <title>Complete genome sequence of Rhizobium etli bv. mimosae IE4771.</title>
        <authorList>
            <person name="Bustos P."/>
            <person name="Santamaria R.I."/>
            <person name="Lozano L."/>
            <person name="Ormeno-Orrillo E."/>
            <person name="Rogel M.A."/>
            <person name="Romero D."/>
            <person name="Cevallos M.A."/>
            <person name="Martinez-Romero E."/>
            <person name="Gonzalez V."/>
        </authorList>
    </citation>
    <scope>NUCLEOTIDE SEQUENCE [LARGE SCALE GENOMIC DNA]</scope>
    <source>
        <strain evidence="1 2">IE4771</strain>
    </source>
</reference>
<dbReference type="RefSeq" id="WP_010055560.1">
    <property type="nucleotide sequence ID" value="NZ_CP006986.1"/>
</dbReference>
<sequence length="97" mass="11122">MPEARFEPVFLRRQHFVAEITSLDEIMDFLDEWPQDKRGLAYDTLLKACRDTASGRFPLNAARENFRRFLKMSGVLAKGEGAPKFEQLMNDRTIGAA</sequence>
<accession>A0A060I0B4</accession>
<evidence type="ECO:0000313" key="1">
    <source>
        <dbReference type="EMBL" id="AIC27247.1"/>
    </source>
</evidence>
<dbReference type="InterPro" id="IPR010385">
    <property type="entry name" value="DUF982"/>
</dbReference>
<gene>
    <name evidence="1" type="ORF">IE4771_CH02138</name>
</gene>
<protein>
    <recommendedName>
        <fullName evidence="3">DUF982 domain-containing protein</fullName>
    </recommendedName>
</protein>
<dbReference type="KEGG" id="rei:IE4771_CH02138"/>
<dbReference type="Gene3D" id="6.10.250.730">
    <property type="match status" value="1"/>
</dbReference>
<dbReference type="Proteomes" id="UP000027180">
    <property type="component" value="Chromosome"/>
</dbReference>
<dbReference type="OrthoDB" id="8388069at2"/>
<dbReference type="HOGENOM" id="CLU_134423_1_1_5"/>
<evidence type="ECO:0000313" key="2">
    <source>
        <dbReference type="Proteomes" id="UP000027180"/>
    </source>
</evidence>
<evidence type="ECO:0008006" key="3">
    <source>
        <dbReference type="Google" id="ProtNLM"/>
    </source>
</evidence>
<dbReference type="Pfam" id="PF06169">
    <property type="entry name" value="DUF982"/>
    <property type="match status" value="1"/>
</dbReference>
<dbReference type="EMBL" id="CP006986">
    <property type="protein sequence ID" value="AIC27247.1"/>
    <property type="molecule type" value="Genomic_DNA"/>
</dbReference>
<name>A0A060I0B4_RHIET</name>